<dbReference type="PANTHER" id="PTHR13391:SF0">
    <property type="entry name" value="PROTEIN MISATO HOMOLOG 1"/>
    <property type="match status" value="1"/>
</dbReference>
<dbReference type="Proteomes" id="UP000815325">
    <property type="component" value="Unassembled WGS sequence"/>
</dbReference>
<proteinExistence type="inferred from homology"/>
<dbReference type="EMBL" id="MU070359">
    <property type="protein sequence ID" value="KAF5828118.1"/>
    <property type="molecule type" value="Genomic_DNA"/>
</dbReference>
<evidence type="ECO:0000259" key="6">
    <source>
        <dbReference type="Pfam" id="PF14881"/>
    </source>
</evidence>
<evidence type="ECO:0000313" key="7">
    <source>
        <dbReference type="EMBL" id="KAF5828118.1"/>
    </source>
</evidence>
<reference evidence="7" key="1">
    <citation type="submission" date="2017-08" db="EMBL/GenBank/DDBJ databases">
        <authorList>
            <person name="Polle J.E."/>
            <person name="Barry K."/>
            <person name="Cushman J."/>
            <person name="Schmutz J."/>
            <person name="Tran D."/>
            <person name="Hathwaick L.T."/>
            <person name="Yim W.C."/>
            <person name="Jenkins J."/>
            <person name="Mckie-Krisberg Z.M."/>
            <person name="Prochnik S."/>
            <person name="Lindquist E."/>
            <person name="Dockter R.B."/>
            <person name="Adam C."/>
            <person name="Molina H."/>
            <person name="Bunkerborg J."/>
            <person name="Jin E."/>
            <person name="Buchheim M."/>
            <person name="Magnuson J."/>
        </authorList>
    </citation>
    <scope>NUCLEOTIDE SEQUENCE</scope>
    <source>
        <strain evidence="7">CCAP 19/18</strain>
    </source>
</reference>
<organism evidence="7 8">
    <name type="scientific">Dunaliella salina</name>
    <name type="common">Green alga</name>
    <name type="synonym">Protococcus salinus</name>
    <dbReference type="NCBI Taxonomy" id="3046"/>
    <lineage>
        <taxon>Eukaryota</taxon>
        <taxon>Viridiplantae</taxon>
        <taxon>Chlorophyta</taxon>
        <taxon>core chlorophytes</taxon>
        <taxon>Chlorophyceae</taxon>
        <taxon>CS clade</taxon>
        <taxon>Chlamydomonadales</taxon>
        <taxon>Dunaliellaceae</taxon>
        <taxon>Dunaliella</taxon>
    </lineage>
</organism>
<evidence type="ECO:0000256" key="2">
    <source>
        <dbReference type="ARBA" id="ARBA00008507"/>
    </source>
</evidence>
<dbReference type="Gene3D" id="3.40.50.1440">
    <property type="entry name" value="Tubulin/FtsZ, GTPase domain"/>
    <property type="match status" value="1"/>
</dbReference>
<evidence type="ECO:0000259" key="5">
    <source>
        <dbReference type="Pfam" id="PF10644"/>
    </source>
</evidence>
<evidence type="ECO:0000313" key="8">
    <source>
        <dbReference type="Proteomes" id="UP000815325"/>
    </source>
</evidence>
<dbReference type="PANTHER" id="PTHR13391">
    <property type="entry name" value="MITOCHONDRIAL DISTRIBUTION REGULATOR MISATO"/>
    <property type="match status" value="1"/>
</dbReference>
<protein>
    <submittedName>
        <fullName evidence="7">Misato segment II tubulin-like domain-containing protein</fullName>
    </submittedName>
</protein>
<dbReference type="InterPro" id="IPR036525">
    <property type="entry name" value="Tubulin/FtsZ_GTPase_sf"/>
</dbReference>
<evidence type="ECO:0000256" key="3">
    <source>
        <dbReference type="ARBA" id="ARBA00023128"/>
    </source>
</evidence>
<dbReference type="InterPro" id="IPR029209">
    <property type="entry name" value="DML1/Misato_tubulin"/>
</dbReference>
<gene>
    <name evidence="7" type="ORF">DUNSADRAFT_18179</name>
</gene>
<keyword evidence="3" id="KW-0496">Mitochondrion</keyword>
<dbReference type="Pfam" id="PF14881">
    <property type="entry name" value="Tubulin_3"/>
    <property type="match status" value="1"/>
</dbReference>
<feature type="compositionally biased region" description="Polar residues" evidence="4">
    <location>
        <begin position="441"/>
        <end position="452"/>
    </location>
</feature>
<accession>A0ABQ7G0I4</accession>
<keyword evidence="8" id="KW-1185">Reference proteome</keyword>
<name>A0ABQ7G0I4_DUNSA</name>
<comment type="subcellular location">
    <subcellularLocation>
        <location evidence="1">Mitochondrion</location>
    </subcellularLocation>
</comment>
<dbReference type="SUPFAM" id="SSF52490">
    <property type="entry name" value="Tubulin nucleotide-binding domain-like"/>
    <property type="match status" value="1"/>
</dbReference>
<feature type="domain" description="DML1/Misato tubulin" evidence="6">
    <location>
        <begin position="177"/>
        <end position="359"/>
    </location>
</feature>
<feature type="region of interest" description="Disordered" evidence="4">
    <location>
        <begin position="418"/>
        <end position="467"/>
    </location>
</feature>
<comment type="caution">
    <text evidence="7">The sequence shown here is derived from an EMBL/GenBank/DDBJ whole genome shotgun (WGS) entry which is preliminary data.</text>
</comment>
<evidence type="ECO:0000256" key="1">
    <source>
        <dbReference type="ARBA" id="ARBA00004173"/>
    </source>
</evidence>
<feature type="domain" description="Misato Segment II tubulin-like" evidence="5">
    <location>
        <begin position="3"/>
        <end position="126"/>
    </location>
</feature>
<dbReference type="InterPro" id="IPR019605">
    <property type="entry name" value="Misato_II_tubulin-like"/>
</dbReference>
<dbReference type="Pfam" id="PF10644">
    <property type="entry name" value="Misat_Tub_SegII"/>
    <property type="match status" value="1"/>
</dbReference>
<evidence type="ECO:0000256" key="4">
    <source>
        <dbReference type="SAM" id="MobiDB-lite"/>
    </source>
</evidence>
<dbReference type="InterPro" id="IPR049942">
    <property type="entry name" value="DML1/Misato"/>
</dbReference>
<comment type="similarity">
    <text evidence="2">Belongs to the misato family.</text>
</comment>
<sequence length="659" mass="69831">MPHELITLQLGNYANYVGTHFWNLQDELIGFSGREDWWRYTAAVDSDVLYAAGEDRQGQLTYRPRALFVDLSGSLGGVRFAEDGSSAPAASASTLSEGAGISTWGGRLEVHQAEATPKSRFVQELEAQAELSQEDYEDEAAADARQASLEEAAAELNAHPQGQTLQEPSGTAGPPAGVNYWTDYLKAVLAPKSVYTLPGMWHGSTSFSGFGDGSGLLGGTDGAEIREELSERVRNLGEACDQLQGFQMLVDDLSGFGGVATYLAEEITQEYGGSTRPLMLFALRPPEVAAHCAHDGLSRMRRGLNEGMAATLLAEHCQLYVPAAPPLHPPSHLVFPPSSCFHTSALLAAALDTAIMPVRTAGSAASPLGPPIGASNLHSLVKLLQGHGRGGQNLTYLGLALPAPHVPADMQRLGELTDTRISHPHGPGSVAAAANTPEGHFSSQAVPGQQQDDWPDLPEGGPDSWSMPLTEGVQNTAGACLAQSTTLRGPRTVYGPASCSTAHTELLALLQRGPQRRCVQHHCIHPLPLLLPLPFPRMFTHAVGLNGDLNSSDTGLRHRQALSQPQGSTAAAPAAASTHTARLAPDVRTAPVMTQLAASSEFEGYLNKVAQNWRQAASSSIGQTMLEGWGVSKSDVTETEETLLQAASTYVEGESDTEL</sequence>